<proteinExistence type="predicted"/>
<dbReference type="EMBL" id="JAUIRO010000008">
    <property type="protein sequence ID" value="KAK0703688.1"/>
    <property type="molecule type" value="Genomic_DNA"/>
</dbReference>
<gene>
    <name evidence="1" type="ORF">B0T26DRAFT_732264</name>
</gene>
<evidence type="ECO:0000313" key="2">
    <source>
        <dbReference type="Proteomes" id="UP001172101"/>
    </source>
</evidence>
<dbReference type="RefSeq" id="XP_060290547.1">
    <property type="nucleotide sequence ID" value="XM_060443100.1"/>
</dbReference>
<protein>
    <submittedName>
        <fullName evidence="1">Uncharacterized protein</fullName>
    </submittedName>
</protein>
<comment type="caution">
    <text evidence="1">The sequence shown here is derived from an EMBL/GenBank/DDBJ whole genome shotgun (WGS) entry which is preliminary data.</text>
</comment>
<evidence type="ECO:0000313" key="1">
    <source>
        <dbReference type="EMBL" id="KAK0703688.1"/>
    </source>
</evidence>
<name>A0AA39ZU99_9PEZI</name>
<keyword evidence="2" id="KW-1185">Reference proteome</keyword>
<dbReference type="Proteomes" id="UP001172101">
    <property type="component" value="Unassembled WGS sequence"/>
</dbReference>
<organism evidence="1 2">
    <name type="scientific">Lasiosphaeria miniovina</name>
    <dbReference type="NCBI Taxonomy" id="1954250"/>
    <lineage>
        <taxon>Eukaryota</taxon>
        <taxon>Fungi</taxon>
        <taxon>Dikarya</taxon>
        <taxon>Ascomycota</taxon>
        <taxon>Pezizomycotina</taxon>
        <taxon>Sordariomycetes</taxon>
        <taxon>Sordariomycetidae</taxon>
        <taxon>Sordariales</taxon>
        <taxon>Lasiosphaeriaceae</taxon>
        <taxon>Lasiosphaeria</taxon>
    </lineage>
</organism>
<dbReference type="GeneID" id="85326370"/>
<sequence length="73" mass="8399">MLEDPNLKATYLVVNALDECVVNPPKLLDFVIRISSDRVKCLLSSRNQITIERKLRSNDRRTRLSLELKANAM</sequence>
<dbReference type="AlphaFoldDB" id="A0AA39ZU99"/>
<accession>A0AA39ZU99</accession>
<reference evidence="1" key="1">
    <citation type="submission" date="2023-06" db="EMBL/GenBank/DDBJ databases">
        <title>Genome-scale phylogeny and comparative genomics of the fungal order Sordariales.</title>
        <authorList>
            <consortium name="Lawrence Berkeley National Laboratory"/>
            <person name="Hensen N."/>
            <person name="Bonometti L."/>
            <person name="Westerberg I."/>
            <person name="Brannstrom I.O."/>
            <person name="Guillou S."/>
            <person name="Cros-Aarteil S."/>
            <person name="Calhoun S."/>
            <person name="Haridas S."/>
            <person name="Kuo A."/>
            <person name="Mondo S."/>
            <person name="Pangilinan J."/>
            <person name="Riley R."/>
            <person name="LaButti K."/>
            <person name="Andreopoulos B."/>
            <person name="Lipzen A."/>
            <person name="Chen C."/>
            <person name="Yanf M."/>
            <person name="Daum C."/>
            <person name="Ng V."/>
            <person name="Clum A."/>
            <person name="Steindorff A."/>
            <person name="Ohm R."/>
            <person name="Martin F."/>
            <person name="Silar P."/>
            <person name="Natvig D."/>
            <person name="Lalanne C."/>
            <person name="Gautier V."/>
            <person name="Ament-velasquez S.L."/>
            <person name="Kruys A."/>
            <person name="Hutchinson M.I."/>
            <person name="Powell A.J."/>
            <person name="Barry K."/>
            <person name="Miller A.N."/>
            <person name="Grigoriev I.V."/>
            <person name="Debuchy R."/>
            <person name="Gladieux P."/>
            <person name="Thoren M.H."/>
            <person name="Johannesson H."/>
        </authorList>
    </citation>
    <scope>NUCLEOTIDE SEQUENCE</scope>
    <source>
        <strain evidence="1">SMH2392-1A</strain>
    </source>
</reference>